<dbReference type="AlphaFoldDB" id="A0AAD7U5G1"/>
<feature type="domain" description="MYND-type" evidence="5">
    <location>
        <begin position="60"/>
        <end position="97"/>
    </location>
</feature>
<name>A0AAD7U5G1_9STRA</name>
<dbReference type="GO" id="GO:0008270">
    <property type="term" value="F:zinc ion binding"/>
    <property type="evidence" value="ECO:0007669"/>
    <property type="project" value="UniProtKB-KW"/>
</dbReference>
<keyword evidence="7" id="KW-1185">Reference proteome</keyword>
<dbReference type="Proteomes" id="UP001230188">
    <property type="component" value="Unassembled WGS sequence"/>
</dbReference>
<evidence type="ECO:0000256" key="1">
    <source>
        <dbReference type="ARBA" id="ARBA00022723"/>
    </source>
</evidence>
<dbReference type="PROSITE" id="PS50865">
    <property type="entry name" value="ZF_MYND_2"/>
    <property type="match status" value="1"/>
</dbReference>
<proteinExistence type="predicted"/>
<accession>A0AAD7U5G1</accession>
<dbReference type="Pfam" id="PF01753">
    <property type="entry name" value="zf-MYND"/>
    <property type="match status" value="1"/>
</dbReference>
<evidence type="ECO:0000256" key="2">
    <source>
        <dbReference type="ARBA" id="ARBA00022771"/>
    </source>
</evidence>
<keyword evidence="1" id="KW-0479">Metal-binding</keyword>
<evidence type="ECO:0000313" key="7">
    <source>
        <dbReference type="Proteomes" id="UP001230188"/>
    </source>
</evidence>
<evidence type="ECO:0000256" key="3">
    <source>
        <dbReference type="ARBA" id="ARBA00022833"/>
    </source>
</evidence>
<reference evidence="6" key="1">
    <citation type="submission" date="2023-01" db="EMBL/GenBank/DDBJ databases">
        <title>Metagenome sequencing of chrysophaentin producing Chrysophaeum taylorii.</title>
        <authorList>
            <person name="Davison J."/>
            <person name="Bewley C."/>
        </authorList>
    </citation>
    <scope>NUCLEOTIDE SEQUENCE</scope>
    <source>
        <strain evidence="6">NIES-1699</strain>
    </source>
</reference>
<protein>
    <recommendedName>
        <fullName evidence="5">MYND-type domain-containing protein</fullName>
    </recommendedName>
</protein>
<dbReference type="InterPro" id="IPR002893">
    <property type="entry name" value="Znf_MYND"/>
</dbReference>
<evidence type="ECO:0000259" key="5">
    <source>
        <dbReference type="PROSITE" id="PS50865"/>
    </source>
</evidence>
<evidence type="ECO:0000313" key="6">
    <source>
        <dbReference type="EMBL" id="KAJ8598611.1"/>
    </source>
</evidence>
<sequence length="338" mass="37818">MVVAFRSVYRRNLRWRCAQSNAEFMARLATRRKRHTQGVVYPAARARLLRSDRRLGLDCCAVCARRKVLVACRACGRVRYCSKACLQTDKPIHEGACILLRQTDEAEGHASSSSRIKLLAPETVKWLLGHRTLVRQSWVAALIAADPKAAELSHVELSVLSYPLSAAWAASLVPELVPDARKVLVLGAGPAEAAVPASCWAAALGRCELVLVGPELPANARVSADNISVVYRRERYVRRDDYALVIGFNLGLTCPDYDWSDALLPRDATLAFFTNTEPELAFDLESPLLRRRVPNLIARNLFHCPRWRQSTTIANDLYRKHSWLALFEPLNGGWHRPS</sequence>
<gene>
    <name evidence="6" type="ORF">CTAYLR_001719</name>
</gene>
<dbReference type="EMBL" id="JAQMWT010000670">
    <property type="protein sequence ID" value="KAJ8598611.1"/>
    <property type="molecule type" value="Genomic_DNA"/>
</dbReference>
<dbReference type="Gene3D" id="6.10.140.2220">
    <property type="match status" value="1"/>
</dbReference>
<keyword evidence="2 4" id="KW-0863">Zinc-finger</keyword>
<keyword evidence="3" id="KW-0862">Zinc</keyword>
<organism evidence="6 7">
    <name type="scientific">Chrysophaeum taylorii</name>
    <dbReference type="NCBI Taxonomy" id="2483200"/>
    <lineage>
        <taxon>Eukaryota</taxon>
        <taxon>Sar</taxon>
        <taxon>Stramenopiles</taxon>
        <taxon>Ochrophyta</taxon>
        <taxon>Pelagophyceae</taxon>
        <taxon>Pelagomonadales</taxon>
        <taxon>Pelagomonadaceae</taxon>
        <taxon>Chrysophaeum</taxon>
    </lineage>
</organism>
<dbReference type="SUPFAM" id="SSF144232">
    <property type="entry name" value="HIT/MYND zinc finger-like"/>
    <property type="match status" value="1"/>
</dbReference>
<evidence type="ECO:0000256" key="4">
    <source>
        <dbReference type="PROSITE-ProRule" id="PRU00134"/>
    </source>
</evidence>
<dbReference type="PANTHER" id="PTHR28069:SF2">
    <property type="entry name" value="GH20023P"/>
    <property type="match status" value="1"/>
</dbReference>
<comment type="caution">
    <text evidence="6">The sequence shown here is derived from an EMBL/GenBank/DDBJ whole genome shotgun (WGS) entry which is preliminary data.</text>
</comment>
<dbReference type="PANTHER" id="PTHR28069">
    <property type="entry name" value="GH20023P"/>
    <property type="match status" value="1"/>
</dbReference>